<evidence type="ECO:0000313" key="7">
    <source>
        <dbReference type="Proteomes" id="UP000032142"/>
    </source>
</evidence>
<name>A0A0B0PZX1_GOSAR</name>
<evidence type="ECO:0000259" key="5">
    <source>
        <dbReference type="Pfam" id="PF24394"/>
    </source>
</evidence>
<dbReference type="GO" id="GO:0016787">
    <property type="term" value="F:hydrolase activity"/>
    <property type="evidence" value="ECO:0007669"/>
    <property type="project" value="InterPro"/>
</dbReference>
<protein>
    <submittedName>
        <fullName evidence="6">Uncharacterized protein</fullName>
    </submittedName>
</protein>
<evidence type="ECO:0000259" key="3">
    <source>
        <dbReference type="Pfam" id="PF00149"/>
    </source>
</evidence>
<feature type="transmembrane region" description="Helical" evidence="1">
    <location>
        <begin position="678"/>
        <end position="695"/>
    </location>
</feature>
<evidence type="ECO:0000256" key="2">
    <source>
        <dbReference type="SAM" id="SignalP"/>
    </source>
</evidence>
<gene>
    <name evidence="6" type="ORF">F383_02782</name>
</gene>
<feature type="chain" id="PRO_5002057846" evidence="2">
    <location>
        <begin position="19"/>
        <end position="768"/>
    </location>
</feature>
<evidence type="ECO:0000259" key="4">
    <source>
        <dbReference type="Pfam" id="PF24384"/>
    </source>
</evidence>
<feature type="domain" description="TMEM62 C-terminal" evidence="5">
    <location>
        <begin position="497"/>
        <end position="714"/>
    </location>
</feature>
<dbReference type="AlphaFoldDB" id="A0A0B0PZX1"/>
<dbReference type="InterPro" id="IPR056229">
    <property type="entry name" value="Ig_TMM62"/>
</dbReference>
<evidence type="ECO:0000313" key="6">
    <source>
        <dbReference type="EMBL" id="KHG30074.1"/>
    </source>
</evidence>
<keyword evidence="1" id="KW-0472">Membrane</keyword>
<proteinExistence type="predicted"/>
<sequence length="768" mass="87045">MGILLQLLLCLIIPICYAQHQHQTSSSSSRRTVIDVKHGPDSVVWAVQLSDLHFSVHHPQRAIDFRNLVPPALSMINPSLVLITGDLTDGKSKDLLVMKQNEEEWVEYKNVMEDVVKRSGLDKNIFYDLRGNHDNFGVPVIGNSLDFYSKYSINGQLGRSGHVNGVTLTLQAGKQKHLFVGLDSTMSVGLRGPTNLFGHPTDQLLAEVDLELSQWDSQPLKPVSKISFGHFPLSFSASSQSGKTLKDIFLKHSLSAYVCGHLHSRFGKNLKRYHLSSHRFLSSQKFFQFNLNQNPSEGSKNCSFGAPPVQEFWEWEMGDWRKTRAMRILAIDRGHVSFADIDFQSGSKKTIILPTFPLDSRFMSTSSSHHEYECEHMLPSSYETVRALVFSVSPIVSVVARIYDTRYGNLDIVVDAPMTNLGDASSRGDLYAVPWNYKAFQDPSADRFWLQIEATDIMGRTTITELRPFSVNGLHGKVSWTWKEFFVMGCQWEALYYPILWVSLYFLLLILLIPRAFLFFSRKQITYKNVLASKGFISGVGLVLQELCNVPIAWFGFLGYLFYLIMFPWFTGQVFTDGEDKGYMTYMGWVVKFSDNKSNHDYIGSPDVMVVVLPHLIFVVLPAILSSGALAAERVVHRGKFLSVSGKKKDDYSGLDQRSVRYDSRGNRRSKFHFGGHWIRLILLVLCLVICWKHFKNCRALMKAYEMNPLLHFPVYTLGIPLLLSAACRCSTLPLKVHRKDLEDGYTINLLKTQLKTPGLVENVVLAC</sequence>
<dbReference type="SUPFAM" id="SSF56300">
    <property type="entry name" value="Metallo-dependent phosphatases"/>
    <property type="match status" value="1"/>
</dbReference>
<dbReference type="EMBL" id="KN454112">
    <property type="protein sequence ID" value="KHG30074.1"/>
    <property type="molecule type" value="Genomic_DNA"/>
</dbReference>
<reference evidence="7" key="1">
    <citation type="submission" date="2014-09" db="EMBL/GenBank/DDBJ databases">
        <authorList>
            <person name="Mudge J."/>
            <person name="Ramaraj T."/>
            <person name="Lindquist I.E."/>
            <person name="Bharti A.K."/>
            <person name="Sundararajan A."/>
            <person name="Cameron C.T."/>
            <person name="Woodward J.E."/>
            <person name="May G.D."/>
            <person name="Brubaker C."/>
            <person name="Broadhvest J."/>
            <person name="Wilkins T.A."/>
        </authorList>
    </citation>
    <scope>NUCLEOTIDE SEQUENCE</scope>
    <source>
        <strain evidence="7">cv. AKA8401</strain>
    </source>
</reference>
<feature type="transmembrane region" description="Helical" evidence="1">
    <location>
        <begin position="608"/>
        <end position="632"/>
    </location>
</feature>
<dbReference type="InterPro" id="IPR056230">
    <property type="entry name" value="TMEM62_C"/>
</dbReference>
<organism evidence="6 7">
    <name type="scientific">Gossypium arboreum</name>
    <name type="common">Tree cotton</name>
    <name type="synonym">Gossypium nanking</name>
    <dbReference type="NCBI Taxonomy" id="29729"/>
    <lineage>
        <taxon>Eukaryota</taxon>
        <taxon>Viridiplantae</taxon>
        <taxon>Streptophyta</taxon>
        <taxon>Embryophyta</taxon>
        <taxon>Tracheophyta</taxon>
        <taxon>Spermatophyta</taxon>
        <taxon>Magnoliopsida</taxon>
        <taxon>eudicotyledons</taxon>
        <taxon>Gunneridae</taxon>
        <taxon>Pentapetalae</taxon>
        <taxon>rosids</taxon>
        <taxon>malvids</taxon>
        <taxon>Malvales</taxon>
        <taxon>Malvaceae</taxon>
        <taxon>Malvoideae</taxon>
        <taxon>Gossypium</taxon>
    </lineage>
</organism>
<keyword evidence="7" id="KW-1185">Reference proteome</keyword>
<feature type="domain" description="Calcineurin-like phosphoesterase" evidence="3">
    <location>
        <begin position="47"/>
        <end position="264"/>
    </location>
</feature>
<feature type="domain" description="TMEM62 Ig-like" evidence="4">
    <location>
        <begin position="347"/>
        <end position="474"/>
    </location>
</feature>
<dbReference type="Pfam" id="PF24394">
    <property type="entry name" value="TMEM62_C"/>
    <property type="match status" value="1"/>
</dbReference>
<feature type="transmembrane region" description="Helical" evidence="1">
    <location>
        <begin position="495"/>
        <end position="518"/>
    </location>
</feature>
<dbReference type="Pfam" id="PF00149">
    <property type="entry name" value="Metallophos"/>
    <property type="match status" value="1"/>
</dbReference>
<feature type="transmembrane region" description="Helical" evidence="1">
    <location>
        <begin position="715"/>
        <end position="735"/>
    </location>
</feature>
<keyword evidence="1" id="KW-1133">Transmembrane helix</keyword>
<dbReference type="InterPro" id="IPR004843">
    <property type="entry name" value="Calcineurin-like_PHP"/>
</dbReference>
<feature type="transmembrane region" description="Helical" evidence="1">
    <location>
        <begin position="552"/>
        <end position="570"/>
    </location>
</feature>
<dbReference type="Proteomes" id="UP000032142">
    <property type="component" value="Unassembled WGS sequence"/>
</dbReference>
<keyword evidence="2" id="KW-0732">Signal</keyword>
<dbReference type="PANTHER" id="PTHR14795:SF0">
    <property type="entry name" value="TRANSMEMBRANE PROTEIN 62"/>
    <property type="match status" value="1"/>
</dbReference>
<dbReference type="InterPro" id="IPR029052">
    <property type="entry name" value="Metallo-depent_PP-like"/>
</dbReference>
<feature type="signal peptide" evidence="2">
    <location>
        <begin position="1"/>
        <end position="18"/>
    </location>
</feature>
<dbReference type="Pfam" id="PF24384">
    <property type="entry name" value="Ig_TMM62"/>
    <property type="match status" value="1"/>
</dbReference>
<dbReference type="PANTHER" id="PTHR14795">
    <property type="entry name" value="HELICASE RELATED"/>
    <property type="match status" value="1"/>
</dbReference>
<evidence type="ECO:0000256" key="1">
    <source>
        <dbReference type="SAM" id="Phobius"/>
    </source>
</evidence>
<dbReference type="Gene3D" id="3.60.21.10">
    <property type="match status" value="1"/>
</dbReference>
<accession>A0A0B0PZX1</accession>
<keyword evidence="1" id="KW-0812">Transmembrane</keyword>